<protein>
    <recommendedName>
        <fullName evidence="3">Beta-mannosidase-like galactose-binding domain-containing protein</fullName>
    </recommendedName>
</protein>
<keyword evidence="5" id="KW-1185">Reference proteome</keyword>
<name>A0ABP8G8U7_9SPHI</name>
<evidence type="ECO:0000259" key="3">
    <source>
        <dbReference type="Pfam" id="PF22666"/>
    </source>
</evidence>
<dbReference type="EMBL" id="BAABFT010000004">
    <property type="protein sequence ID" value="GAA4319762.1"/>
    <property type="molecule type" value="Genomic_DNA"/>
</dbReference>
<dbReference type="PANTHER" id="PTHR43817:SF1">
    <property type="entry name" value="HYDROLASE, FAMILY 43, PUTATIVE (AFU_ORTHOLOGUE AFUA_3G01660)-RELATED"/>
    <property type="match status" value="1"/>
</dbReference>
<evidence type="ECO:0000256" key="1">
    <source>
        <dbReference type="ARBA" id="ARBA00022729"/>
    </source>
</evidence>
<reference evidence="5" key="1">
    <citation type="journal article" date="2019" name="Int. J. Syst. Evol. Microbiol.">
        <title>The Global Catalogue of Microorganisms (GCM) 10K type strain sequencing project: providing services to taxonomists for standard genome sequencing and annotation.</title>
        <authorList>
            <consortium name="The Broad Institute Genomics Platform"/>
            <consortium name="The Broad Institute Genome Sequencing Center for Infectious Disease"/>
            <person name="Wu L."/>
            <person name="Ma J."/>
        </authorList>
    </citation>
    <scope>NUCLEOTIDE SEQUENCE [LARGE SCALE GENOMIC DNA]</scope>
    <source>
        <strain evidence="5">JCM 17705</strain>
    </source>
</reference>
<accession>A0ABP8G8U7</accession>
<dbReference type="Pfam" id="PF17132">
    <property type="entry name" value="Glyco_hydro_106"/>
    <property type="match status" value="1"/>
</dbReference>
<evidence type="ECO:0000313" key="4">
    <source>
        <dbReference type="EMBL" id="GAA4319762.1"/>
    </source>
</evidence>
<evidence type="ECO:0000256" key="2">
    <source>
        <dbReference type="ARBA" id="ARBA00022801"/>
    </source>
</evidence>
<gene>
    <name evidence="4" type="ORF">GCM10023149_18660</name>
</gene>
<keyword evidence="2" id="KW-0378">Hydrolase</keyword>
<feature type="domain" description="Beta-mannosidase-like galactose-binding" evidence="3">
    <location>
        <begin position="965"/>
        <end position="1035"/>
    </location>
</feature>
<dbReference type="NCBIfam" id="NF045579">
    <property type="entry name" value="rhamnoside_JR"/>
    <property type="match status" value="1"/>
</dbReference>
<dbReference type="Gene3D" id="2.60.120.260">
    <property type="entry name" value="Galactose-binding domain-like"/>
    <property type="match status" value="1"/>
</dbReference>
<organism evidence="4 5">
    <name type="scientific">Mucilaginibacter gynuensis</name>
    <dbReference type="NCBI Taxonomy" id="1302236"/>
    <lineage>
        <taxon>Bacteria</taxon>
        <taxon>Pseudomonadati</taxon>
        <taxon>Bacteroidota</taxon>
        <taxon>Sphingobacteriia</taxon>
        <taxon>Sphingobacteriales</taxon>
        <taxon>Sphingobacteriaceae</taxon>
        <taxon>Mucilaginibacter</taxon>
    </lineage>
</organism>
<proteinExistence type="predicted"/>
<dbReference type="SUPFAM" id="SSF49785">
    <property type="entry name" value="Galactose-binding domain-like"/>
    <property type="match status" value="1"/>
</dbReference>
<dbReference type="Proteomes" id="UP001500582">
    <property type="component" value="Unassembled WGS sequence"/>
</dbReference>
<evidence type="ECO:0000313" key="5">
    <source>
        <dbReference type="Proteomes" id="UP001500582"/>
    </source>
</evidence>
<dbReference type="CDD" id="cd03143">
    <property type="entry name" value="A4_beta-galactosidase_middle_domain"/>
    <property type="match status" value="1"/>
</dbReference>
<comment type="caution">
    <text evidence="4">The sequence shown here is derived from an EMBL/GenBank/DDBJ whole genome shotgun (WGS) entry which is preliminary data.</text>
</comment>
<dbReference type="InterPro" id="IPR008979">
    <property type="entry name" value="Galactose-bd-like_sf"/>
</dbReference>
<sequence>MCPVVSTAQLAKVPIVPSKAELNRPFGEYDEVLFRNPSKVYHPETWFHYIGGNVSKAGITKDLEAIASAGISGIQLFHGQFGGPWPGVEPQITSLSANWDDAVRHTALECRRLGLRFSMNNCPGWATSGGPWITPSNAMRNLIWNRTDVTGGRLIDQVLPIPEPNSEEWRDYKDITVLAFPTPAGDTGKPLVPQSINSNTNFKLDQYFSGSAREPIHLPPVAPGKPNWVEVTFPDAVVLRSVEFSCVQAFNHSQSYEPGVTIAIQGILPDGKTKDILLAEMPQANWQDDRPITFACSELAGVKKYRISISNKYDMALSSLRLFSAARKNSWESEAAWTLRSIERSGQHPKQSAGAFVAPGQILDISDKMTADGKLNWLAPKGNWTILRMGHINSGKQNGPAPAEGTGWEANKFSKSGAEAHFAGYIGRLSNQNGPLAGGLLNGMLIDSWECHTQSWTPDMESEFKRLSNYRLRKWLPALLGYVIKDHETTSRFLTDWRKTLNDLLVNNYYGRMSTLAKNNGLSVAYETGPGDVVPADIMEYFKFADVPMCEFWQPMSDGFVGSINFKPIKPTASAARMYGKPRVAAESFTNISLSWDEHLDMLKEVANINSVQGVSHYVFHTYTHNPQMPFKAPGSSFGAGIGTPFLRGQTWWPYMPEFTNYLSRCTYLLERGKPVSDVLWYLGDEINHKPNQNAAFPEGFKYDYCNPDALLNRLTTENGMIVTPEGIRYRVLWLPDVPNMLPQTLEKIQTLLRNGATIIGNAPTGLATLTGGDDAKQRFSAAIKNIWGTSHKGLRKVGKGYVVAGLTIEQALTALNIKPDVTGGNALWVHRRTEGADWYFVTAPRGNGFKGELSFRANGHAEIWDPVTGTSEVAESRQNSDRNTVKFNLAKGESCFVVFRQKEISNVAGTFKLHKVITTIPVSGNWKLAFPAGWGLSETIALTELKPWKDLDISAEGKAFSGTATYTTTFNIDNTPAGHEYVLDLGKVDMAASVTINGHNAGKLWAPPYRINLKNFIKPGNNSLTVEVTSTWFNRLVFDAGQPEDKRKTWTISGPGKDMPLRVSGLLGPVTLDVQTE</sequence>
<dbReference type="PANTHER" id="PTHR43817">
    <property type="entry name" value="GLYCOSYL HYDROLASE"/>
    <property type="match status" value="1"/>
</dbReference>
<keyword evidence="1" id="KW-0732">Signal</keyword>
<dbReference type="InterPro" id="IPR054593">
    <property type="entry name" value="Beta-mannosidase-like_N2"/>
</dbReference>
<dbReference type="Pfam" id="PF22666">
    <property type="entry name" value="Glyco_hydro_2_N2"/>
    <property type="match status" value="1"/>
</dbReference>